<evidence type="ECO:0000313" key="2">
    <source>
        <dbReference type="Proteomes" id="UP001163223"/>
    </source>
</evidence>
<reference evidence="1" key="1">
    <citation type="submission" date="2022-11" db="EMBL/GenBank/DDBJ databases">
        <title>beta-Carotene-producing bacterium, Jeongeuplla avenae sp. nov., alleviates the salt stress of Arabidopsis seedlings.</title>
        <authorList>
            <person name="Jiang L."/>
            <person name="Lee J."/>
        </authorList>
    </citation>
    <scope>NUCLEOTIDE SEQUENCE</scope>
    <source>
        <strain evidence="1">DY_R2A_6</strain>
    </source>
</reference>
<accession>A0ACD4NPP4</accession>
<proteinExistence type="predicted"/>
<name>A0ACD4NPP4_9HYPH</name>
<evidence type="ECO:0000313" key="1">
    <source>
        <dbReference type="EMBL" id="WAJ28793.1"/>
    </source>
</evidence>
<protein>
    <submittedName>
        <fullName evidence="1">Uncharacterized protein</fullName>
    </submittedName>
</protein>
<organism evidence="1 2">
    <name type="scientific">Antarcticirhabdus aurantiaca</name>
    <dbReference type="NCBI Taxonomy" id="2606717"/>
    <lineage>
        <taxon>Bacteria</taxon>
        <taxon>Pseudomonadati</taxon>
        <taxon>Pseudomonadota</taxon>
        <taxon>Alphaproteobacteria</taxon>
        <taxon>Hyphomicrobiales</taxon>
        <taxon>Aurantimonadaceae</taxon>
        <taxon>Antarcticirhabdus</taxon>
    </lineage>
</organism>
<dbReference type="Proteomes" id="UP001163223">
    <property type="component" value="Chromosome"/>
</dbReference>
<gene>
    <name evidence="1" type="ORF">OXU80_00615</name>
</gene>
<sequence length="109" mass="11492">MLQLTGAFSILMMLVKSATLQAPALVACQFDSLPLMLMVFRGGDHESHNTLQVGDGHPVPLRIERGAMVARYAGHELIFPATTLNSVAVAAPGGEPLTLAGRCVSPLQP</sequence>
<dbReference type="EMBL" id="CP113520">
    <property type="protein sequence ID" value="WAJ28793.1"/>
    <property type="molecule type" value="Genomic_DNA"/>
</dbReference>
<keyword evidence="2" id="KW-1185">Reference proteome</keyword>